<dbReference type="AlphaFoldDB" id="A0AAE1TJF9"/>
<keyword evidence="2" id="KW-1185">Reference proteome</keyword>
<organism evidence="1 2">
    <name type="scientific">Petrolisthes manimaculis</name>
    <dbReference type="NCBI Taxonomy" id="1843537"/>
    <lineage>
        <taxon>Eukaryota</taxon>
        <taxon>Metazoa</taxon>
        <taxon>Ecdysozoa</taxon>
        <taxon>Arthropoda</taxon>
        <taxon>Crustacea</taxon>
        <taxon>Multicrustacea</taxon>
        <taxon>Malacostraca</taxon>
        <taxon>Eumalacostraca</taxon>
        <taxon>Eucarida</taxon>
        <taxon>Decapoda</taxon>
        <taxon>Pleocyemata</taxon>
        <taxon>Anomura</taxon>
        <taxon>Galatheoidea</taxon>
        <taxon>Porcellanidae</taxon>
        <taxon>Petrolisthes</taxon>
    </lineage>
</organism>
<comment type="caution">
    <text evidence="1">The sequence shown here is derived from an EMBL/GenBank/DDBJ whole genome shotgun (WGS) entry which is preliminary data.</text>
</comment>
<reference evidence="1" key="1">
    <citation type="submission" date="2023-11" db="EMBL/GenBank/DDBJ databases">
        <title>Genome assemblies of two species of porcelain crab, Petrolisthes cinctipes and Petrolisthes manimaculis (Anomura: Porcellanidae).</title>
        <authorList>
            <person name="Angst P."/>
        </authorList>
    </citation>
    <scope>NUCLEOTIDE SEQUENCE</scope>
    <source>
        <strain evidence="1">PB745_02</strain>
        <tissue evidence="1">Gill</tissue>
    </source>
</reference>
<protein>
    <submittedName>
        <fullName evidence="1">Uncharacterized protein</fullName>
    </submittedName>
</protein>
<dbReference type="Proteomes" id="UP001292094">
    <property type="component" value="Unassembled WGS sequence"/>
</dbReference>
<accession>A0AAE1TJF9</accession>
<evidence type="ECO:0000313" key="2">
    <source>
        <dbReference type="Proteomes" id="UP001292094"/>
    </source>
</evidence>
<gene>
    <name evidence="1" type="ORF">Pmani_039480</name>
</gene>
<name>A0AAE1TJF9_9EUCA</name>
<dbReference type="EMBL" id="JAWZYT010006848">
    <property type="protein sequence ID" value="KAK4287447.1"/>
    <property type="molecule type" value="Genomic_DNA"/>
</dbReference>
<feature type="non-terminal residue" evidence="1">
    <location>
        <position position="1"/>
    </location>
</feature>
<proteinExistence type="predicted"/>
<evidence type="ECO:0000313" key="1">
    <source>
        <dbReference type="EMBL" id="KAK4287447.1"/>
    </source>
</evidence>
<sequence>ELMMAFGDMYKIHPNILALFGIISASNSPSTLTSTSCFVPRVRGGRR</sequence>